<accession>A0AA89AFT6</accession>
<name>A0AA89AFT6_9ASTE</name>
<sequence length="275" mass="30026">SSKGREKVRIKIVFFGHVNSDKSSTTDLLTYKPDRLKSTESVLVPLFDFPMAVEYQWHDHPLQLRSILSDSEPNASSASNPSQGTTTNAPKPTATSPSTSPASNYPSSPSTPSPSSSIHPTTPPATNASPPAPTLPTAAPPVPSFYTYTVPRNRGTSLTKSTTSLSHFQQIPQVDCVYIGHLGCMASAQKPLVKLAYKEVGLPSVEYESSHGIAQNHPVELRSDPTNDDRGGDEMSKLRVQYNERHLNGIEHFSHRHSLRHIAEDEMSKFSCFAC</sequence>
<dbReference type="AlphaFoldDB" id="A0AA89AFT6"/>
<feature type="region of interest" description="Disordered" evidence="1">
    <location>
        <begin position="70"/>
        <end position="138"/>
    </location>
</feature>
<dbReference type="EMBL" id="JAVXUP010002991">
    <property type="protein sequence ID" value="KAK3000511.1"/>
    <property type="molecule type" value="Genomic_DNA"/>
</dbReference>
<evidence type="ECO:0000313" key="2">
    <source>
        <dbReference type="EMBL" id="KAK3000511.1"/>
    </source>
</evidence>
<feature type="non-terminal residue" evidence="2">
    <location>
        <position position="1"/>
    </location>
</feature>
<gene>
    <name evidence="2" type="ORF">RJ639_021673</name>
</gene>
<protein>
    <submittedName>
        <fullName evidence="2">Uncharacterized protein</fullName>
    </submittedName>
</protein>
<feature type="compositionally biased region" description="Low complexity" evidence="1">
    <location>
        <begin position="70"/>
        <end position="129"/>
    </location>
</feature>
<comment type="caution">
    <text evidence="2">The sequence shown here is derived from an EMBL/GenBank/DDBJ whole genome shotgun (WGS) entry which is preliminary data.</text>
</comment>
<evidence type="ECO:0000256" key="1">
    <source>
        <dbReference type="SAM" id="MobiDB-lite"/>
    </source>
</evidence>
<evidence type="ECO:0000313" key="3">
    <source>
        <dbReference type="Proteomes" id="UP001188597"/>
    </source>
</evidence>
<keyword evidence="3" id="KW-1185">Reference proteome</keyword>
<organism evidence="2 3">
    <name type="scientific">Escallonia herrerae</name>
    <dbReference type="NCBI Taxonomy" id="1293975"/>
    <lineage>
        <taxon>Eukaryota</taxon>
        <taxon>Viridiplantae</taxon>
        <taxon>Streptophyta</taxon>
        <taxon>Embryophyta</taxon>
        <taxon>Tracheophyta</taxon>
        <taxon>Spermatophyta</taxon>
        <taxon>Magnoliopsida</taxon>
        <taxon>eudicotyledons</taxon>
        <taxon>Gunneridae</taxon>
        <taxon>Pentapetalae</taxon>
        <taxon>asterids</taxon>
        <taxon>campanulids</taxon>
        <taxon>Escalloniales</taxon>
        <taxon>Escalloniaceae</taxon>
        <taxon>Escallonia</taxon>
    </lineage>
</organism>
<reference evidence="2" key="1">
    <citation type="submission" date="2022-12" db="EMBL/GenBank/DDBJ databases">
        <title>Draft genome assemblies for two species of Escallonia (Escalloniales).</title>
        <authorList>
            <person name="Chanderbali A."/>
            <person name="Dervinis C."/>
            <person name="Anghel I."/>
            <person name="Soltis D."/>
            <person name="Soltis P."/>
            <person name="Zapata F."/>
        </authorList>
    </citation>
    <scope>NUCLEOTIDE SEQUENCE</scope>
    <source>
        <strain evidence="2">UCBG64.0493</strain>
        <tissue evidence="2">Leaf</tissue>
    </source>
</reference>
<proteinExistence type="predicted"/>
<dbReference type="Proteomes" id="UP001188597">
    <property type="component" value="Unassembled WGS sequence"/>
</dbReference>